<evidence type="ECO:0000313" key="2">
    <source>
        <dbReference type="EMBL" id="MDP9838475.1"/>
    </source>
</evidence>
<feature type="compositionally biased region" description="Basic and acidic residues" evidence="1">
    <location>
        <begin position="11"/>
        <end position="21"/>
    </location>
</feature>
<reference evidence="2 3" key="1">
    <citation type="submission" date="2023-07" db="EMBL/GenBank/DDBJ databases">
        <title>Sorghum-associated microbial communities from plants grown in Nebraska, USA.</title>
        <authorList>
            <person name="Schachtman D."/>
        </authorList>
    </citation>
    <scope>NUCLEOTIDE SEQUENCE [LARGE SCALE GENOMIC DNA]</scope>
    <source>
        <strain evidence="2 3">DS1307</strain>
    </source>
</reference>
<dbReference type="RefSeq" id="WP_306836416.1">
    <property type="nucleotide sequence ID" value="NZ_JAUSRF010000010.1"/>
</dbReference>
<protein>
    <submittedName>
        <fullName evidence="2">Uncharacterized protein</fullName>
    </submittedName>
</protein>
<feature type="region of interest" description="Disordered" evidence="1">
    <location>
        <begin position="1"/>
        <end position="31"/>
    </location>
</feature>
<accession>A0ABT9PW81</accession>
<proteinExistence type="predicted"/>
<evidence type="ECO:0000256" key="1">
    <source>
        <dbReference type="SAM" id="MobiDB-lite"/>
    </source>
</evidence>
<organism evidence="2 3">
    <name type="scientific">Neorhizobium huautlense</name>
    <dbReference type="NCBI Taxonomy" id="67774"/>
    <lineage>
        <taxon>Bacteria</taxon>
        <taxon>Pseudomonadati</taxon>
        <taxon>Pseudomonadota</taxon>
        <taxon>Alphaproteobacteria</taxon>
        <taxon>Hyphomicrobiales</taxon>
        <taxon>Rhizobiaceae</taxon>
        <taxon>Rhizobium/Agrobacterium group</taxon>
        <taxon>Neorhizobium</taxon>
    </lineage>
</organism>
<dbReference type="Proteomes" id="UP001241472">
    <property type="component" value="Unassembled WGS sequence"/>
</dbReference>
<comment type="caution">
    <text evidence="2">The sequence shown here is derived from an EMBL/GenBank/DDBJ whole genome shotgun (WGS) entry which is preliminary data.</text>
</comment>
<keyword evidence="3" id="KW-1185">Reference proteome</keyword>
<dbReference type="EMBL" id="JAUSRF010000010">
    <property type="protein sequence ID" value="MDP9838475.1"/>
    <property type="molecule type" value="Genomic_DNA"/>
</dbReference>
<gene>
    <name evidence="2" type="ORF">J2T09_003243</name>
</gene>
<name>A0ABT9PW81_9HYPH</name>
<evidence type="ECO:0000313" key="3">
    <source>
        <dbReference type="Proteomes" id="UP001241472"/>
    </source>
</evidence>
<sequence length="67" mass="7296">MTAAGDFLLNEDQRTGEENRKAHGKAAGEPMQRLEQHCRHGTAGFHEKALQQQAASGLEITQNIGPI</sequence>